<dbReference type="RefSeq" id="WP_086941861.1">
    <property type="nucleotide sequence ID" value="NZ_FONM01000020.1"/>
</dbReference>
<dbReference type="Gene3D" id="3.40.50.1970">
    <property type="match status" value="1"/>
</dbReference>
<evidence type="ECO:0000256" key="5">
    <source>
        <dbReference type="ARBA" id="ARBA00039147"/>
    </source>
</evidence>
<evidence type="ECO:0000256" key="8">
    <source>
        <dbReference type="PIRSR" id="PIRSR000112-1"/>
    </source>
</evidence>
<evidence type="ECO:0000313" key="12">
    <source>
        <dbReference type="Proteomes" id="UP000195985"/>
    </source>
</evidence>
<dbReference type="STRING" id="43064.SAMN04488086_12040"/>
<keyword evidence="8" id="KW-0862">Zinc</keyword>
<dbReference type="InterPro" id="IPR001670">
    <property type="entry name" value="ADH_Fe/GldA"/>
</dbReference>
<dbReference type="OrthoDB" id="5198708at2"/>
<evidence type="ECO:0000256" key="6">
    <source>
        <dbReference type="ARBA" id="ARBA00040132"/>
    </source>
</evidence>
<name>A0A1W1ID61_9LACT</name>
<dbReference type="AlphaFoldDB" id="A0A1W1ID61"/>
<dbReference type="SUPFAM" id="SSF56796">
    <property type="entry name" value="Dehydroquinate synthase-like"/>
    <property type="match status" value="1"/>
</dbReference>
<keyword evidence="12" id="KW-1185">Reference proteome</keyword>
<feature type="domain" description="Alcohol dehydrogenase iron-type/glycerol dehydrogenase GldA" evidence="10">
    <location>
        <begin position="8"/>
        <end position="154"/>
    </location>
</feature>
<evidence type="ECO:0000256" key="2">
    <source>
        <dbReference type="ARBA" id="ARBA00023002"/>
    </source>
</evidence>
<dbReference type="Pfam" id="PF00465">
    <property type="entry name" value="Fe-ADH"/>
    <property type="match status" value="1"/>
</dbReference>
<feature type="binding site" evidence="8">
    <location>
        <position position="250"/>
    </location>
    <ligand>
        <name>glycerol</name>
        <dbReference type="ChEBI" id="CHEBI:17754"/>
    </ligand>
</feature>
<evidence type="ECO:0000256" key="4">
    <source>
        <dbReference type="ARBA" id="ARBA00037918"/>
    </source>
</evidence>
<gene>
    <name evidence="11" type="ORF">TPAS_643</name>
</gene>
<evidence type="ECO:0000256" key="3">
    <source>
        <dbReference type="ARBA" id="ARBA00023027"/>
    </source>
</evidence>
<feature type="binding site" evidence="8">
    <location>
        <position position="171"/>
    </location>
    <ligand>
        <name>glycerol</name>
        <dbReference type="ChEBI" id="CHEBI:17754"/>
    </ligand>
</feature>
<dbReference type="InterPro" id="IPR016205">
    <property type="entry name" value="Glycerol_DH"/>
</dbReference>
<dbReference type="EC" id="1.1.1.6" evidence="5"/>
<evidence type="ECO:0000256" key="1">
    <source>
        <dbReference type="ARBA" id="ARBA00022723"/>
    </source>
</evidence>
<keyword evidence="3 9" id="KW-0520">NAD</keyword>
<dbReference type="Proteomes" id="UP000195985">
    <property type="component" value="Unassembled WGS sequence"/>
</dbReference>
<proteinExistence type="predicted"/>
<accession>A0A1W1ID61</accession>
<organism evidence="11 12">
    <name type="scientific">Trichococcus pasteurii</name>
    <dbReference type="NCBI Taxonomy" id="43064"/>
    <lineage>
        <taxon>Bacteria</taxon>
        <taxon>Bacillati</taxon>
        <taxon>Bacillota</taxon>
        <taxon>Bacilli</taxon>
        <taxon>Lactobacillales</taxon>
        <taxon>Carnobacteriaceae</taxon>
        <taxon>Trichococcus</taxon>
    </lineage>
</organism>
<dbReference type="EMBL" id="FWEY01000002">
    <property type="protein sequence ID" value="SLM50968.1"/>
    <property type="molecule type" value="Genomic_DNA"/>
</dbReference>
<evidence type="ECO:0000256" key="9">
    <source>
        <dbReference type="PIRSR" id="PIRSR000112-3"/>
    </source>
</evidence>
<dbReference type="GO" id="GO:0046872">
    <property type="term" value="F:metal ion binding"/>
    <property type="evidence" value="ECO:0007669"/>
    <property type="project" value="UniProtKB-KW"/>
</dbReference>
<comment type="pathway">
    <text evidence="4">Polyol metabolism; glycerol fermentation; glycerone phosphate from glycerol (oxidative route): step 1/2.</text>
</comment>
<evidence type="ECO:0000259" key="10">
    <source>
        <dbReference type="Pfam" id="PF00465"/>
    </source>
</evidence>
<keyword evidence="1 8" id="KW-0479">Metal-binding</keyword>
<dbReference type="Gene3D" id="1.20.1090.10">
    <property type="entry name" value="Dehydroquinate synthase-like - alpha domain"/>
    <property type="match status" value="1"/>
</dbReference>
<dbReference type="PANTHER" id="PTHR43616:SF5">
    <property type="entry name" value="GLYCEROL DEHYDROGENASE 1"/>
    <property type="match status" value="1"/>
</dbReference>
<reference evidence="12" key="1">
    <citation type="submission" date="2016-04" db="EMBL/GenBank/DDBJ databases">
        <authorList>
            <person name="Strepis N."/>
        </authorList>
    </citation>
    <scope>NUCLEOTIDE SEQUENCE [LARGE SCALE GENOMIC DNA]</scope>
</reference>
<dbReference type="GO" id="GO:0008888">
    <property type="term" value="F:glycerol dehydrogenase (NAD+) activity"/>
    <property type="evidence" value="ECO:0007669"/>
    <property type="project" value="UniProtKB-EC"/>
</dbReference>
<feature type="binding site" evidence="8">
    <location>
        <position position="267"/>
    </location>
    <ligand>
        <name>glycerol</name>
        <dbReference type="ChEBI" id="CHEBI:17754"/>
    </ligand>
</feature>
<evidence type="ECO:0000256" key="7">
    <source>
        <dbReference type="ARBA" id="ARBA00049006"/>
    </source>
</evidence>
<feature type="binding site" evidence="9">
    <location>
        <begin position="94"/>
        <end position="98"/>
    </location>
    <ligand>
        <name>NAD(+)</name>
        <dbReference type="ChEBI" id="CHEBI:57540"/>
    </ligand>
</feature>
<feature type="binding site" evidence="9">
    <location>
        <position position="131"/>
    </location>
    <ligand>
        <name>NAD(+)</name>
        <dbReference type="ChEBI" id="CHEBI:57540"/>
    </ligand>
</feature>
<dbReference type="PIRSF" id="PIRSF000112">
    <property type="entry name" value="Glycerol_dehydrogenase"/>
    <property type="match status" value="1"/>
</dbReference>
<keyword evidence="2" id="KW-0560">Oxidoreductase</keyword>
<comment type="catalytic activity">
    <reaction evidence="7">
        <text>glycerol + NAD(+) = dihydroxyacetone + NADH + H(+)</text>
        <dbReference type="Rhea" id="RHEA:13769"/>
        <dbReference type="ChEBI" id="CHEBI:15378"/>
        <dbReference type="ChEBI" id="CHEBI:16016"/>
        <dbReference type="ChEBI" id="CHEBI:17754"/>
        <dbReference type="ChEBI" id="CHEBI:57540"/>
        <dbReference type="ChEBI" id="CHEBI:57945"/>
        <dbReference type="EC" id="1.1.1.6"/>
    </reaction>
</comment>
<evidence type="ECO:0000313" key="11">
    <source>
        <dbReference type="EMBL" id="SLM50968.1"/>
    </source>
</evidence>
<comment type="cofactor">
    <cofactor evidence="8">
        <name>Zn(2+)</name>
        <dbReference type="ChEBI" id="CHEBI:29105"/>
    </cofactor>
    <text evidence="8">Binds 1 zinc ion per subunit.</text>
</comment>
<sequence length="361" mass="39844">MKIISGFPKKIVEYAHALEHLADHLPNDVKRVLLVTGENSWQATKEIIQPALSREERIFERVVVATYPTQKLIDAFSSVVREQQLDAVIGVGGGRVCDVAKAVANETSSFLMAIPTIAATNAAFRKNSILYEENGAYAGGNQNASTADVLLIDTAIIGAAPRRYLIAGMIDSVSRSVDTRPYTIDSDNFVLAFIHQNAQLATDYLLKISERYAEGELSEAELAQAVDAIINVVGVAGAKSKGRMYRGVTHPLHNELTKLVHHPDILHGEIIAFTTLVQLLLEGSDYEWYLRFLRNLKFHFDIDTLGLADEETIQILAHHFVAHFTEEVAFFITDLSEERVVAAIKEAKQILVTEVFSDGGN</sequence>
<protein>
    <recommendedName>
        <fullName evidence="6">Glycerol dehydrogenase</fullName>
        <ecNumber evidence="5">1.1.1.6</ecNumber>
    </recommendedName>
</protein>
<dbReference type="PANTHER" id="PTHR43616">
    <property type="entry name" value="GLYCEROL DEHYDROGENASE"/>
    <property type="match status" value="1"/>
</dbReference>